<accession>A0AA97I1Z3</accession>
<proteinExistence type="predicted"/>
<protein>
    <submittedName>
        <fullName evidence="3">DUF2807 domain-containing protein</fullName>
    </submittedName>
</protein>
<dbReference type="AlphaFoldDB" id="A0AA97I1Z3"/>
<dbReference type="EMBL" id="CP136594">
    <property type="protein sequence ID" value="WOE75245.1"/>
    <property type="molecule type" value="Genomic_DNA"/>
</dbReference>
<feature type="signal peptide" evidence="1">
    <location>
        <begin position="1"/>
        <end position="25"/>
    </location>
</feature>
<reference evidence="3 4" key="1">
    <citation type="submission" date="2023-10" db="EMBL/GenBank/DDBJ databases">
        <title>Complete genome sequence of a Sphingomonadaceae bacterium.</title>
        <authorList>
            <person name="Yan C."/>
        </authorList>
    </citation>
    <scope>NUCLEOTIDE SEQUENCE [LARGE SCALE GENOMIC DNA]</scope>
    <source>
        <strain evidence="3 4">SCSIO 66989</strain>
    </source>
</reference>
<dbReference type="RefSeq" id="WP_317081983.1">
    <property type="nucleotide sequence ID" value="NZ_CP136594.1"/>
</dbReference>
<dbReference type="Gene3D" id="2.160.20.120">
    <property type="match status" value="1"/>
</dbReference>
<dbReference type="KEGG" id="acoa:RB602_00565"/>
<name>A0AA97I1Z3_9SPHN</name>
<dbReference type="Pfam" id="PF10988">
    <property type="entry name" value="DUF2807"/>
    <property type="match status" value="1"/>
</dbReference>
<organism evidence="3 4">
    <name type="scientific">Alterisphingorhabdus coralli</name>
    <dbReference type="NCBI Taxonomy" id="3071408"/>
    <lineage>
        <taxon>Bacteria</taxon>
        <taxon>Pseudomonadati</taxon>
        <taxon>Pseudomonadota</taxon>
        <taxon>Alphaproteobacteria</taxon>
        <taxon>Sphingomonadales</taxon>
        <taxon>Sphingomonadaceae</taxon>
        <taxon>Alterisphingorhabdus (ex Yan et al. 2024)</taxon>
    </lineage>
</organism>
<dbReference type="Proteomes" id="UP001302429">
    <property type="component" value="Chromosome"/>
</dbReference>
<evidence type="ECO:0000256" key="1">
    <source>
        <dbReference type="SAM" id="SignalP"/>
    </source>
</evidence>
<feature type="chain" id="PRO_5041642101" evidence="1">
    <location>
        <begin position="26"/>
        <end position="248"/>
    </location>
</feature>
<feature type="domain" description="Putative auto-transporter adhesin head GIN" evidence="2">
    <location>
        <begin position="34"/>
        <end position="216"/>
    </location>
</feature>
<dbReference type="InterPro" id="IPR021255">
    <property type="entry name" value="DUF2807"/>
</dbReference>
<sequence>MFIIRAFSPFLLLVMAAGLVTQAQAAERRFTTGNFTSLRIDGDMDVEIVEGRAHAIVAEGENRALSRIRVRTSSRAVTISMRAEGRTGFTSDRPQLSITVPRLNSIDYQSDGMLTVERLAGEYVQVIMGRGGSARIAAIEAQSLVTNMTSSGTLEIAGDTDRHNLIVGGYGQVDAANMFSEETDIVVQGPVEVIAHARKRINGVISEGAEVRIFGGADCAAVQVSNIETVGTSLLCDAGAMEEMQEEP</sequence>
<evidence type="ECO:0000259" key="2">
    <source>
        <dbReference type="Pfam" id="PF10988"/>
    </source>
</evidence>
<evidence type="ECO:0000313" key="4">
    <source>
        <dbReference type="Proteomes" id="UP001302429"/>
    </source>
</evidence>
<keyword evidence="4" id="KW-1185">Reference proteome</keyword>
<evidence type="ECO:0000313" key="3">
    <source>
        <dbReference type="EMBL" id="WOE75245.1"/>
    </source>
</evidence>
<gene>
    <name evidence="3" type="ORF">RB602_00565</name>
</gene>
<keyword evidence="1" id="KW-0732">Signal</keyword>